<comment type="similarity">
    <text evidence="2">Belongs to the SYS1 family.</text>
</comment>
<dbReference type="Pfam" id="PF09801">
    <property type="entry name" value="SYS1"/>
    <property type="match status" value="1"/>
</dbReference>
<dbReference type="GO" id="GO:0043001">
    <property type="term" value="P:Golgi to plasma membrane protein transport"/>
    <property type="evidence" value="ECO:0007669"/>
    <property type="project" value="TreeGrafter"/>
</dbReference>
<evidence type="ECO:0000256" key="9">
    <source>
        <dbReference type="SAM" id="Phobius"/>
    </source>
</evidence>
<feature type="transmembrane region" description="Helical" evidence="9">
    <location>
        <begin position="12"/>
        <end position="36"/>
    </location>
</feature>
<dbReference type="GO" id="GO:0000139">
    <property type="term" value="C:Golgi membrane"/>
    <property type="evidence" value="ECO:0007669"/>
    <property type="project" value="UniProtKB-SubCell"/>
</dbReference>
<evidence type="ECO:0000256" key="1">
    <source>
        <dbReference type="ARBA" id="ARBA00004653"/>
    </source>
</evidence>
<keyword evidence="10" id="KW-1185">Reference proteome</keyword>
<dbReference type="Proteomes" id="UP000887575">
    <property type="component" value="Unassembled WGS sequence"/>
</dbReference>
<dbReference type="GO" id="GO:0005802">
    <property type="term" value="C:trans-Golgi network"/>
    <property type="evidence" value="ECO:0007669"/>
    <property type="project" value="TreeGrafter"/>
</dbReference>
<accession>A0AAF3F816</accession>
<evidence type="ECO:0000256" key="8">
    <source>
        <dbReference type="ARBA" id="ARBA00023136"/>
    </source>
</evidence>
<evidence type="ECO:0000256" key="6">
    <source>
        <dbReference type="ARBA" id="ARBA00022989"/>
    </source>
</evidence>
<keyword evidence="7" id="KW-0333">Golgi apparatus</keyword>
<evidence type="ECO:0000256" key="7">
    <source>
        <dbReference type="ARBA" id="ARBA00023034"/>
    </source>
</evidence>
<dbReference type="WBParaSite" id="MBELARI_LOCUS21810">
    <property type="protein sequence ID" value="MBELARI_LOCUS21810"/>
    <property type="gene ID" value="MBELARI_LOCUS21810"/>
</dbReference>
<keyword evidence="5" id="KW-0653">Protein transport</keyword>
<reference evidence="11" key="1">
    <citation type="submission" date="2024-02" db="UniProtKB">
        <authorList>
            <consortium name="WormBaseParasite"/>
        </authorList>
    </citation>
    <scope>IDENTIFICATION</scope>
</reference>
<keyword evidence="3" id="KW-0813">Transport</keyword>
<evidence type="ECO:0000256" key="2">
    <source>
        <dbReference type="ARBA" id="ARBA00008160"/>
    </source>
</evidence>
<dbReference type="PANTHER" id="PTHR12952:SF0">
    <property type="entry name" value="PROTEIN SYS1 HOMOLOG"/>
    <property type="match status" value="1"/>
</dbReference>
<feature type="transmembrane region" description="Helical" evidence="9">
    <location>
        <begin position="56"/>
        <end position="76"/>
    </location>
</feature>
<evidence type="ECO:0000313" key="10">
    <source>
        <dbReference type="Proteomes" id="UP000887575"/>
    </source>
</evidence>
<evidence type="ECO:0000256" key="4">
    <source>
        <dbReference type="ARBA" id="ARBA00022692"/>
    </source>
</evidence>
<protein>
    <submittedName>
        <fullName evidence="11">Protein SYS1 homolog</fullName>
    </submittedName>
</protein>
<proteinExistence type="inferred from homology"/>
<keyword evidence="4 9" id="KW-0812">Transmembrane</keyword>
<dbReference type="PANTHER" id="PTHR12952">
    <property type="entry name" value="SYS1"/>
    <property type="match status" value="1"/>
</dbReference>
<dbReference type="GO" id="GO:0034067">
    <property type="term" value="P:protein localization to Golgi apparatus"/>
    <property type="evidence" value="ECO:0007669"/>
    <property type="project" value="TreeGrafter"/>
</dbReference>
<feature type="transmembrane region" description="Helical" evidence="9">
    <location>
        <begin position="83"/>
        <end position="102"/>
    </location>
</feature>
<organism evidence="10 11">
    <name type="scientific">Mesorhabditis belari</name>
    <dbReference type="NCBI Taxonomy" id="2138241"/>
    <lineage>
        <taxon>Eukaryota</taxon>
        <taxon>Metazoa</taxon>
        <taxon>Ecdysozoa</taxon>
        <taxon>Nematoda</taxon>
        <taxon>Chromadorea</taxon>
        <taxon>Rhabditida</taxon>
        <taxon>Rhabditina</taxon>
        <taxon>Rhabditomorpha</taxon>
        <taxon>Rhabditoidea</taxon>
        <taxon>Rhabditidae</taxon>
        <taxon>Mesorhabditinae</taxon>
        <taxon>Mesorhabditis</taxon>
    </lineage>
</organism>
<sequence>MSSFRSYVWDPSLLFSQMIALQSVFYSAHSIFMMAYSFTGYQPSVSHIFTIQPLRFMSFIQLMASTSVAVAISFLVQRTRQCLDFACTVHLFHLILVCIVNASFPTSLLWWLLQIISVTICTVLGEYLCTRIESREIKLSNSPSKYDL</sequence>
<name>A0AAF3F816_9BILA</name>
<evidence type="ECO:0000256" key="5">
    <source>
        <dbReference type="ARBA" id="ARBA00022927"/>
    </source>
</evidence>
<evidence type="ECO:0000256" key="3">
    <source>
        <dbReference type="ARBA" id="ARBA00022448"/>
    </source>
</evidence>
<keyword evidence="6 9" id="KW-1133">Transmembrane helix</keyword>
<dbReference type="GO" id="GO:0006895">
    <property type="term" value="P:Golgi to endosome transport"/>
    <property type="evidence" value="ECO:0007669"/>
    <property type="project" value="TreeGrafter"/>
</dbReference>
<evidence type="ECO:0000313" key="11">
    <source>
        <dbReference type="WBParaSite" id="MBELARI_LOCUS21810"/>
    </source>
</evidence>
<dbReference type="GO" id="GO:0005829">
    <property type="term" value="C:cytosol"/>
    <property type="evidence" value="ECO:0007669"/>
    <property type="project" value="GOC"/>
</dbReference>
<comment type="subcellular location">
    <subcellularLocation>
        <location evidence="1">Golgi apparatus membrane</location>
        <topology evidence="1">Multi-pass membrane protein</topology>
    </subcellularLocation>
</comment>
<dbReference type="InterPro" id="IPR019185">
    <property type="entry name" value="Integral_membrane_SYS1-rel"/>
</dbReference>
<dbReference type="AlphaFoldDB" id="A0AAF3F816"/>
<keyword evidence="8 9" id="KW-0472">Membrane</keyword>